<name>A0A3G3K0W3_9BACL</name>
<organism evidence="8 9">
    <name type="scientific">Cohnella candidum</name>
    <dbReference type="NCBI Taxonomy" id="2674991"/>
    <lineage>
        <taxon>Bacteria</taxon>
        <taxon>Bacillati</taxon>
        <taxon>Bacillota</taxon>
        <taxon>Bacilli</taxon>
        <taxon>Bacillales</taxon>
        <taxon>Paenibacillaceae</taxon>
        <taxon>Cohnella</taxon>
    </lineage>
</organism>
<dbReference type="AlphaFoldDB" id="A0A3G3K0W3"/>
<evidence type="ECO:0000313" key="8">
    <source>
        <dbReference type="EMBL" id="AYQ74136.1"/>
    </source>
</evidence>
<evidence type="ECO:0000256" key="5">
    <source>
        <dbReference type="RuleBase" id="RU362066"/>
    </source>
</evidence>
<evidence type="ECO:0000259" key="6">
    <source>
        <dbReference type="Pfam" id="PF02465"/>
    </source>
</evidence>
<comment type="similarity">
    <text evidence="1 5">Belongs to the FliD family.</text>
</comment>
<comment type="subcellular location">
    <subcellularLocation>
        <location evidence="5">Secreted</location>
    </subcellularLocation>
    <subcellularLocation>
        <location evidence="5">Bacterial flagellum</location>
    </subcellularLocation>
</comment>
<evidence type="ECO:0000256" key="1">
    <source>
        <dbReference type="ARBA" id="ARBA00009764"/>
    </source>
</evidence>
<accession>A0A3G3K0W3</accession>
<protein>
    <recommendedName>
        <fullName evidence="5">Flagellar hook-associated protein 2</fullName>
        <shortName evidence="5">HAP2</shortName>
    </recommendedName>
    <alternativeName>
        <fullName evidence="5">Flagellar cap protein</fullName>
    </alternativeName>
</protein>
<dbReference type="GO" id="GO:0071973">
    <property type="term" value="P:bacterial-type flagellum-dependent cell motility"/>
    <property type="evidence" value="ECO:0007669"/>
    <property type="project" value="TreeGrafter"/>
</dbReference>
<proteinExistence type="inferred from homology"/>
<evidence type="ECO:0000256" key="4">
    <source>
        <dbReference type="ARBA" id="ARBA00023143"/>
    </source>
</evidence>
<dbReference type="Proteomes" id="UP000269097">
    <property type="component" value="Chromosome"/>
</dbReference>
<comment type="function">
    <text evidence="5">Required for morphogenesis and for the elongation of the flagellar filament by facilitating polymerization of the flagellin monomers at the tip of growing filament. Forms a capping structure, which prevents flagellin subunits (transported through the central channel of the flagellum) from leaking out without polymerization at the distal end.</text>
</comment>
<evidence type="ECO:0000313" key="9">
    <source>
        <dbReference type="Proteomes" id="UP000269097"/>
    </source>
</evidence>
<dbReference type="Pfam" id="PF02465">
    <property type="entry name" value="FliD_N"/>
    <property type="match status" value="1"/>
</dbReference>
<dbReference type="InterPro" id="IPR003481">
    <property type="entry name" value="FliD_N"/>
</dbReference>
<keyword evidence="4 5" id="KW-0975">Bacterial flagellum</keyword>
<dbReference type="PANTHER" id="PTHR30288">
    <property type="entry name" value="FLAGELLAR CAP/ASSEMBLY PROTEIN FLID"/>
    <property type="match status" value="1"/>
</dbReference>
<dbReference type="GO" id="GO:0009424">
    <property type="term" value="C:bacterial-type flagellum hook"/>
    <property type="evidence" value="ECO:0007669"/>
    <property type="project" value="UniProtKB-UniRule"/>
</dbReference>
<gene>
    <name evidence="8" type="ORF">EAV92_17140</name>
</gene>
<dbReference type="GO" id="GO:0009421">
    <property type="term" value="C:bacterial-type flagellum filament cap"/>
    <property type="evidence" value="ECO:0007669"/>
    <property type="project" value="InterPro"/>
</dbReference>
<dbReference type="InterPro" id="IPR010809">
    <property type="entry name" value="FliD_C"/>
</dbReference>
<dbReference type="Pfam" id="PF07195">
    <property type="entry name" value="FliD_C"/>
    <property type="match status" value="1"/>
</dbReference>
<dbReference type="InterPro" id="IPR040026">
    <property type="entry name" value="FliD"/>
</dbReference>
<evidence type="ECO:0000256" key="2">
    <source>
        <dbReference type="ARBA" id="ARBA00011255"/>
    </source>
</evidence>
<dbReference type="KEGG" id="coh:EAV92_17140"/>
<evidence type="ECO:0000256" key="3">
    <source>
        <dbReference type="ARBA" id="ARBA00023054"/>
    </source>
</evidence>
<dbReference type="EMBL" id="CP033433">
    <property type="protein sequence ID" value="AYQ74136.1"/>
    <property type="molecule type" value="Genomic_DNA"/>
</dbReference>
<reference evidence="8 9" key="1">
    <citation type="submission" date="2018-10" db="EMBL/GenBank/DDBJ databases">
        <title>Genome Sequence of Cohnella sp.</title>
        <authorList>
            <person name="Srinivasan S."/>
            <person name="Kim M.K."/>
        </authorList>
    </citation>
    <scope>NUCLEOTIDE SEQUENCE [LARGE SCALE GENOMIC DNA]</scope>
    <source>
        <strain evidence="8 9">18JY8-7</strain>
    </source>
</reference>
<dbReference type="GO" id="GO:0005576">
    <property type="term" value="C:extracellular region"/>
    <property type="evidence" value="ECO:0007669"/>
    <property type="project" value="UniProtKB-SubCell"/>
</dbReference>
<dbReference type="GO" id="GO:0007155">
    <property type="term" value="P:cell adhesion"/>
    <property type="evidence" value="ECO:0007669"/>
    <property type="project" value="InterPro"/>
</dbReference>
<evidence type="ECO:0000259" key="7">
    <source>
        <dbReference type="Pfam" id="PF07195"/>
    </source>
</evidence>
<dbReference type="PANTHER" id="PTHR30288:SF0">
    <property type="entry name" value="FLAGELLAR HOOK-ASSOCIATED PROTEIN 2"/>
    <property type="match status" value="1"/>
</dbReference>
<keyword evidence="5" id="KW-0964">Secreted</keyword>
<sequence>MVTRVSGINSGMDIDKMVSDLMKAERMPQDKLKQKKTTLTWTSDLYREINSKLASFKTVVDNMRLSGDWKANTGSSSNESAVTISADSTASTINHKITVTKLAAGASVSSAGGISTNTLVSTGTPITDIQAGENDQFNISLGGVSKKITLTPGSSYTDTSLAAEIQNQVNNAFGANKIQVSVNAGSLEFKALGTAGNEPQIILSDVANNSGLADLGFVSGQSNKINPKMTLGDLGYQFSTPIIPGNFLINGISINYDDSDTLTSLMNKVNNSAAGVNMSYDEVSDKIVFTTKGVGTTAQIDLQDGTSGNILTALNMTQPASEPAATPPSIVHVTGTDADVTIDGVQSYRSSNTFTTGGVTYNLKQTTTSPVTVSVSQDTDSMVTKIKDFVTKFNDTLDLLNKRVKEVKYRSFTPLTDDQKKAMQAADITLWEDKAKSGLLHNDDVLKSTINDLRGLAVATIPGATSTYNAFYKIGIGTTAYNPGSADNGKLVLDEAALRKALSEDPSSVIAVFSNQPDGVAQKMFDKVTKSIKTITQKAGAADTTVDDVTSDLGDQIHKLNVNITDFDGKLAKKEDYYYSMFAKMDSAVGTSNSQLNWLSKQFQ</sequence>
<feature type="domain" description="Flagellar hook-associated protein 2 C-terminal" evidence="7">
    <location>
        <begin position="335"/>
        <end position="593"/>
    </location>
</feature>
<keyword evidence="3" id="KW-0175">Coiled coil</keyword>
<dbReference type="RefSeq" id="WP_123042218.1">
    <property type="nucleotide sequence ID" value="NZ_CP033433.1"/>
</dbReference>
<feature type="domain" description="Flagellar hook-associated protein 2 N-terminal" evidence="6">
    <location>
        <begin position="10"/>
        <end position="104"/>
    </location>
</feature>
<comment type="subunit">
    <text evidence="2 5">Homopentamer.</text>
</comment>
<keyword evidence="9" id="KW-1185">Reference proteome</keyword>